<dbReference type="InterPro" id="IPR001789">
    <property type="entry name" value="Sig_transdc_resp-reg_receiver"/>
</dbReference>
<dbReference type="SUPFAM" id="SSF52172">
    <property type="entry name" value="CheY-like"/>
    <property type="match status" value="1"/>
</dbReference>
<keyword evidence="1" id="KW-0238">DNA-binding</keyword>
<dbReference type="SMART" id="SM00448">
    <property type="entry name" value="REC"/>
    <property type="match status" value="1"/>
</dbReference>
<name>X0TPY0_9ZZZZ</name>
<evidence type="ECO:0000313" key="3">
    <source>
        <dbReference type="EMBL" id="GAF78175.1"/>
    </source>
</evidence>
<dbReference type="InterPro" id="IPR039420">
    <property type="entry name" value="WalR-like"/>
</dbReference>
<dbReference type="Pfam" id="PF00072">
    <property type="entry name" value="Response_reg"/>
    <property type="match status" value="1"/>
</dbReference>
<protein>
    <recommendedName>
        <fullName evidence="2">Response regulatory domain-containing protein</fullName>
    </recommendedName>
</protein>
<dbReference type="CDD" id="cd17535">
    <property type="entry name" value="REC_NarL-like"/>
    <property type="match status" value="1"/>
</dbReference>
<dbReference type="GO" id="GO:0000160">
    <property type="term" value="P:phosphorelay signal transduction system"/>
    <property type="evidence" value="ECO:0007669"/>
    <property type="project" value="InterPro"/>
</dbReference>
<comment type="caution">
    <text evidence="3">The sequence shown here is derived from an EMBL/GenBank/DDBJ whole genome shotgun (WGS) entry which is preliminary data.</text>
</comment>
<feature type="domain" description="Response regulatory" evidence="2">
    <location>
        <begin position="5"/>
        <end position="121"/>
    </location>
</feature>
<evidence type="ECO:0000259" key="2">
    <source>
        <dbReference type="PROSITE" id="PS50110"/>
    </source>
</evidence>
<accession>X0TPY0</accession>
<reference evidence="3" key="1">
    <citation type="journal article" date="2014" name="Front. Microbiol.">
        <title>High frequency of phylogenetically diverse reductive dehalogenase-homologous genes in deep subseafloor sedimentary metagenomes.</title>
        <authorList>
            <person name="Kawai M."/>
            <person name="Futagami T."/>
            <person name="Toyoda A."/>
            <person name="Takaki Y."/>
            <person name="Nishi S."/>
            <person name="Hori S."/>
            <person name="Arai W."/>
            <person name="Tsubouchi T."/>
            <person name="Morono Y."/>
            <person name="Uchiyama I."/>
            <person name="Ito T."/>
            <person name="Fujiyama A."/>
            <person name="Inagaki F."/>
            <person name="Takami H."/>
        </authorList>
    </citation>
    <scope>NUCLEOTIDE SEQUENCE</scope>
    <source>
        <strain evidence="3">Expedition CK06-06</strain>
    </source>
</reference>
<dbReference type="AlphaFoldDB" id="X0TPY0"/>
<sequence>MAKIKILIADDHAVVREGTRRILEQEQNLEVVAEAGDGEEAVRLATSFKPDVAIIDIAMPRLDGIEATRQIKSLCPATTVLILTAYDDEQFIFSLLEAGAAGYLLKSIRGRELVDAVLAVHAGESVLHPSVARKVLNRFMLAPGKPQKKAPLEVL</sequence>
<dbReference type="GO" id="GO:0003677">
    <property type="term" value="F:DNA binding"/>
    <property type="evidence" value="ECO:0007669"/>
    <property type="project" value="UniProtKB-KW"/>
</dbReference>
<dbReference type="PANTHER" id="PTHR43214:SF43">
    <property type="entry name" value="TWO-COMPONENT RESPONSE REGULATOR"/>
    <property type="match status" value="1"/>
</dbReference>
<dbReference type="PROSITE" id="PS50110">
    <property type="entry name" value="RESPONSE_REGULATORY"/>
    <property type="match status" value="1"/>
</dbReference>
<proteinExistence type="predicted"/>
<evidence type="ECO:0000256" key="1">
    <source>
        <dbReference type="ARBA" id="ARBA00023125"/>
    </source>
</evidence>
<gene>
    <name evidence="3" type="ORF">S01H1_11286</name>
</gene>
<dbReference type="InterPro" id="IPR058245">
    <property type="entry name" value="NreC/VraR/RcsB-like_REC"/>
</dbReference>
<dbReference type="EMBL" id="BARS01005754">
    <property type="protein sequence ID" value="GAF78175.1"/>
    <property type="molecule type" value="Genomic_DNA"/>
</dbReference>
<dbReference type="InterPro" id="IPR011006">
    <property type="entry name" value="CheY-like_superfamily"/>
</dbReference>
<dbReference type="Gene3D" id="3.40.50.2300">
    <property type="match status" value="1"/>
</dbReference>
<feature type="non-terminal residue" evidence="3">
    <location>
        <position position="155"/>
    </location>
</feature>
<dbReference type="PANTHER" id="PTHR43214">
    <property type="entry name" value="TWO-COMPONENT RESPONSE REGULATOR"/>
    <property type="match status" value="1"/>
</dbReference>
<organism evidence="3">
    <name type="scientific">marine sediment metagenome</name>
    <dbReference type="NCBI Taxonomy" id="412755"/>
    <lineage>
        <taxon>unclassified sequences</taxon>
        <taxon>metagenomes</taxon>
        <taxon>ecological metagenomes</taxon>
    </lineage>
</organism>